<feature type="binding site" evidence="8">
    <location>
        <begin position="180"/>
        <end position="183"/>
    </location>
    <ligand>
        <name>ATP</name>
        <dbReference type="ChEBI" id="CHEBI:30616"/>
    </ligand>
</feature>
<comment type="pathway">
    <text evidence="1 8">Cofactor biosynthesis; (R)-pantothenate biosynthesis; (R)-pantothenate from (R)-pantoate and beta-alanine: step 1/1.</text>
</comment>
<dbReference type="PANTHER" id="PTHR21299:SF1">
    <property type="entry name" value="PANTOATE--BETA-ALANINE LIGASE"/>
    <property type="match status" value="1"/>
</dbReference>
<dbReference type="InterPro" id="IPR042176">
    <property type="entry name" value="Pantoate_ligase_C"/>
</dbReference>
<feature type="binding site" evidence="8">
    <location>
        <position position="149"/>
    </location>
    <ligand>
        <name>(R)-pantoate</name>
        <dbReference type="ChEBI" id="CHEBI:15980"/>
    </ligand>
</feature>
<dbReference type="FunFam" id="3.40.50.620:FF:000013">
    <property type="entry name" value="Pantothenate synthetase"/>
    <property type="match status" value="1"/>
</dbReference>
<comment type="function">
    <text evidence="8">Catalyzes the condensation of pantoate with beta-alanine in an ATP-dependent reaction via a pantoyl-adenylate intermediate.</text>
</comment>
<comment type="subcellular location">
    <subcellularLocation>
        <location evidence="8">Cytoplasm</location>
    </subcellularLocation>
</comment>
<dbReference type="Pfam" id="PF02569">
    <property type="entry name" value="Pantoate_ligase"/>
    <property type="match status" value="1"/>
</dbReference>
<keyword evidence="10" id="KW-1185">Reference proteome</keyword>
<dbReference type="CDD" id="cd00560">
    <property type="entry name" value="PanC"/>
    <property type="match status" value="1"/>
</dbReference>
<evidence type="ECO:0000256" key="1">
    <source>
        <dbReference type="ARBA" id="ARBA00004990"/>
    </source>
</evidence>
<dbReference type="InterPro" id="IPR014729">
    <property type="entry name" value="Rossmann-like_a/b/a_fold"/>
</dbReference>
<name>A0A1S8GPQ3_9PROT</name>
<sequence length="276" mass="30494">MKLCTTVQEMRQERAKLGTVGFVPTMGFLHEGHLSLVRRAREENEAVVVSLFVNPIQFGSPDDLANYPRAVERDIALLQKEGVACVFTPDAAEFYPDGFATQVDVGGVAQELEGPSRPGHFAGVATVLTKFFNIVQPQRAYFGQKDAQQCAVVQRFVQDLNIPVEITTLPTWREANGLAGSSRNSRLTEEERSRAPVLHQALCRARDLARGGERRRMVLEEAIRDVLVKAGLTEIDYVTVVNPETFQTEETVGETALALLAVKLGAVRLIDNMPLF</sequence>
<dbReference type="EMBL" id="JATM01000003">
    <property type="protein sequence ID" value="OOL18376.1"/>
    <property type="molecule type" value="Genomic_DNA"/>
</dbReference>
<evidence type="ECO:0000313" key="10">
    <source>
        <dbReference type="Proteomes" id="UP000200980"/>
    </source>
</evidence>
<comment type="catalytic activity">
    <reaction evidence="7 8">
        <text>(R)-pantoate + beta-alanine + ATP = (R)-pantothenate + AMP + diphosphate + H(+)</text>
        <dbReference type="Rhea" id="RHEA:10912"/>
        <dbReference type="ChEBI" id="CHEBI:15378"/>
        <dbReference type="ChEBI" id="CHEBI:15980"/>
        <dbReference type="ChEBI" id="CHEBI:29032"/>
        <dbReference type="ChEBI" id="CHEBI:30616"/>
        <dbReference type="ChEBI" id="CHEBI:33019"/>
        <dbReference type="ChEBI" id="CHEBI:57966"/>
        <dbReference type="ChEBI" id="CHEBI:456215"/>
        <dbReference type="EC" id="6.3.2.1"/>
    </reaction>
</comment>
<evidence type="ECO:0000256" key="4">
    <source>
        <dbReference type="ARBA" id="ARBA00022655"/>
    </source>
</evidence>
<dbReference type="GO" id="GO:0015940">
    <property type="term" value="P:pantothenate biosynthetic process"/>
    <property type="evidence" value="ECO:0007669"/>
    <property type="project" value="UniProtKB-UniRule"/>
</dbReference>
<dbReference type="GO" id="GO:0004592">
    <property type="term" value="F:pantoate-beta-alanine ligase activity"/>
    <property type="evidence" value="ECO:0007669"/>
    <property type="project" value="UniProtKB-UniRule"/>
</dbReference>
<dbReference type="InterPro" id="IPR004821">
    <property type="entry name" value="Cyt_trans-like"/>
</dbReference>
<dbReference type="SUPFAM" id="SSF52374">
    <property type="entry name" value="Nucleotidylyl transferase"/>
    <property type="match status" value="1"/>
</dbReference>
<accession>A0A1S8GPQ3</accession>
<feature type="binding site" evidence="8">
    <location>
        <begin position="26"/>
        <end position="33"/>
    </location>
    <ligand>
        <name>ATP</name>
        <dbReference type="ChEBI" id="CHEBI:30616"/>
    </ligand>
</feature>
<dbReference type="AlphaFoldDB" id="A0A1S8GPQ3"/>
<dbReference type="OrthoDB" id="9773087at2"/>
<evidence type="ECO:0000256" key="3">
    <source>
        <dbReference type="ARBA" id="ARBA00022598"/>
    </source>
</evidence>
<dbReference type="Gene3D" id="3.30.1300.10">
    <property type="entry name" value="Pantoate-beta-alanine ligase, C-terminal domain"/>
    <property type="match status" value="1"/>
</dbReference>
<feature type="active site" description="Proton donor" evidence="8">
    <location>
        <position position="33"/>
    </location>
</feature>
<dbReference type="EC" id="6.3.2.1" evidence="8"/>
<evidence type="ECO:0000256" key="7">
    <source>
        <dbReference type="ARBA" id="ARBA00048258"/>
    </source>
</evidence>
<organism evidence="9 10">
    <name type="scientific">Bombella intestini</name>
    <dbReference type="NCBI Taxonomy" id="1539051"/>
    <lineage>
        <taxon>Bacteria</taxon>
        <taxon>Pseudomonadati</taxon>
        <taxon>Pseudomonadota</taxon>
        <taxon>Alphaproteobacteria</taxon>
        <taxon>Acetobacterales</taxon>
        <taxon>Acetobacteraceae</taxon>
        <taxon>Bombella</taxon>
    </lineage>
</organism>
<evidence type="ECO:0000256" key="5">
    <source>
        <dbReference type="ARBA" id="ARBA00022741"/>
    </source>
</evidence>
<keyword evidence="3 8" id="KW-0436">Ligase</keyword>
<evidence type="ECO:0000256" key="6">
    <source>
        <dbReference type="ARBA" id="ARBA00022840"/>
    </source>
</evidence>
<comment type="similarity">
    <text evidence="2 8">Belongs to the pantothenate synthetase family.</text>
</comment>
<keyword evidence="6 8" id="KW-0067">ATP-binding</keyword>
<dbReference type="NCBIfam" id="TIGR00018">
    <property type="entry name" value="panC"/>
    <property type="match status" value="1"/>
</dbReference>
<dbReference type="PANTHER" id="PTHR21299">
    <property type="entry name" value="CYTIDYLATE KINASE/PANTOATE-BETA-ALANINE LIGASE"/>
    <property type="match status" value="1"/>
</dbReference>
<dbReference type="STRING" id="1539051.AL01_06155"/>
<dbReference type="HAMAP" id="MF_00158">
    <property type="entry name" value="PanC"/>
    <property type="match status" value="1"/>
</dbReference>
<evidence type="ECO:0000256" key="8">
    <source>
        <dbReference type="HAMAP-Rule" id="MF_00158"/>
    </source>
</evidence>
<evidence type="ECO:0000256" key="2">
    <source>
        <dbReference type="ARBA" id="ARBA00009256"/>
    </source>
</evidence>
<comment type="caution">
    <text evidence="8">Lacks conserved residue(s) required for the propagation of feature annotation.</text>
</comment>
<comment type="caution">
    <text evidence="9">The sequence shown here is derived from an EMBL/GenBank/DDBJ whole genome shotgun (WGS) entry which is preliminary data.</text>
</comment>
<comment type="miscellaneous">
    <text evidence="8">The reaction proceeds by a bi uni uni bi ping pong mechanism.</text>
</comment>
<comment type="subunit">
    <text evidence="8">Homodimer.</text>
</comment>
<feature type="binding site" evidence="8">
    <location>
        <position position="57"/>
    </location>
    <ligand>
        <name>beta-alanine</name>
        <dbReference type="ChEBI" id="CHEBI:57966"/>
    </ligand>
</feature>
<dbReference type="RefSeq" id="WP_077396544.1">
    <property type="nucleotide sequence ID" value="NZ_JATM01000003.1"/>
</dbReference>
<dbReference type="Proteomes" id="UP000200980">
    <property type="component" value="Unassembled WGS sequence"/>
</dbReference>
<feature type="binding site" evidence="8">
    <location>
        <begin position="143"/>
        <end position="146"/>
    </location>
    <ligand>
        <name>ATP</name>
        <dbReference type="ChEBI" id="CHEBI:30616"/>
    </ligand>
</feature>
<gene>
    <name evidence="8" type="primary">panC</name>
    <name evidence="9" type="ORF">AL01_06155</name>
</gene>
<dbReference type="GO" id="GO:0005524">
    <property type="term" value="F:ATP binding"/>
    <property type="evidence" value="ECO:0007669"/>
    <property type="project" value="UniProtKB-KW"/>
</dbReference>
<dbReference type="Gene3D" id="3.40.50.620">
    <property type="entry name" value="HUPs"/>
    <property type="match status" value="1"/>
</dbReference>
<dbReference type="NCBIfam" id="TIGR00125">
    <property type="entry name" value="cyt_tran_rel"/>
    <property type="match status" value="1"/>
</dbReference>
<keyword evidence="8" id="KW-0963">Cytoplasm</keyword>
<proteinExistence type="inferred from homology"/>
<reference evidence="9 10" key="1">
    <citation type="journal article" date="2016" name="PLoS ONE">
        <title>Whole-Genome Sequence Analysis of Bombella intestini LMG 28161T, a Novel Acetic Acid Bacterium Isolated from the Crop of a Red-Tailed Bumble Bee, Bombus lapidarius.</title>
        <authorList>
            <person name="Li L."/>
            <person name="Illeghems K."/>
            <person name="Van Kerrebroeck S."/>
            <person name="Borremans W."/>
            <person name="Cleenwerck I."/>
            <person name="Smagghe G."/>
            <person name="De Vuyst L."/>
            <person name="Vandamme P."/>
        </authorList>
    </citation>
    <scope>NUCLEOTIDE SEQUENCE [LARGE SCALE GENOMIC DNA]</scope>
    <source>
        <strain evidence="9 10">R-52487</strain>
    </source>
</reference>
<feature type="binding site" evidence="8">
    <location>
        <position position="57"/>
    </location>
    <ligand>
        <name>(R)-pantoate</name>
        <dbReference type="ChEBI" id="CHEBI:15980"/>
    </ligand>
</feature>
<keyword evidence="4 8" id="KW-0566">Pantothenate biosynthesis</keyword>
<keyword evidence="5 8" id="KW-0547">Nucleotide-binding</keyword>
<dbReference type="InterPro" id="IPR003721">
    <property type="entry name" value="Pantoate_ligase"/>
</dbReference>
<protein>
    <recommendedName>
        <fullName evidence="8">Pantothenate synthetase</fullName>
        <shortName evidence="8">PS</shortName>
        <ecNumber evidence="8">6.3.2.1</ecNumber>
    </recommendedName>
    <alternativeName>
        <fullName evidence="8">Pantoate--beta-alanine ligase</fullName>
    </alternativeName>
    <alternativeName>
        <fullName evidence="8">Pantoate-activating enzyme</fullName>
    </alternativeName>
</protein>
<dbReference type="GO" id="GO:0005829">
    <property type="term" value="C:cytosol"/>
    <property type="evidence" value="ECO:0007669"/>
    <property type="project" value="TreeGrafter"/>
</dbReference>
<dbReference type="UniPathway" id="UPA00028">
    <property type="reaction ID" value="UER00005"/>
</dbReference>
<evidence type="ECO:0000313" key="9">
    <source>
        <dbReference type="EMBL" id="OOL18376.1"/>
    </source>
</evidence>